<accession>A0A4Z1SXH5</accession>
<feature type="compositionally biased region" description="Low complexity" evidence="2">
    <location>
        <begin position="1801"/>
        <end position="1811"/>
    </location>
</feature>
<feature type="region of interest" description="Disordered" evidence="2">
    <location>
        <begin position="1801"/>
        <end position="1824"/>
    </location>
</feature>
<dbReference type="GO" id="GO:0007264">
    <property type="term" value="P:small GTPase-mediated signal transduction"/>
    <property type="evidence" value="ECO:0007669"/>
    <property type="project" value="InterPro"/>
</dbReference>
<feature type="compositionally biased region" description="Polar residues" evidence="2">
    <location>
        <begin position="2542"/>
        <end position="2554"/>
    </location>
</feature>
<comment type="caution">
    <text evidence="5">The sequence shown here is derived from an EMBL/GenBank/DDBJ whole genome shotgun (WGS) entry which is preliminary data.</text>
</comment>
<feature type="compositionally biased region" description="Basic residues" evidence="2">
    <location>
        <begin position="1654"/>
        <end position="1663"/>
    </location>
</feature>
<evidence type="ECO:0000313" key="5">
    <source>
        <dbReference type="EMBL" id="TNJ30230.1"/>
    </source>
</evidence>
<keyword evidence="6" id="KW-1185">Reference proteome</keyword>
<feature type="region of interest" description="Disordered" evidence="2">
    <location>
        <begin position="1648"/>
        <end position="1675"/>
    </location>
</feature>
<evidence type="ECO:0000259" key="4">
    <source>
        <dbReference type="PROSITE" id="PS51650"/>
    </source>
</evidence>
<protein>
    <recommendedName>
        <fullName evidence="4">C2 DOCK-type domain-containing protein</fullName>
    </recommendedName>
</protein>
<evidence type="ECO:0000313" key="6">
    <source>
        <dbReference type="Proteomes" id="UP000315496"/>
    </source>
</evidence>
<dbReference type="Gene3D" id="1.25.40.410">
    <property type="match status" value="1"/>
</dbReference>
<dbReference type="EMBL" id="VDLU01000001">
    <property type="protein sequence ID" value="TNJ30230.1"/>
    <property type="molecule type" value="Genomic_DNA"/>
</dbReference>
<dbReference type="InterPro" id="IPR027007">
    <property type="entry name" value="C2_DOCK-type_domain"/>
</dbReference>
<name>A0A4Z1SXH5_GIAMU</name>
<dbReference type="VEuPathDB" id="GiardiaDB:GMRT_14231"/>
<dbReference type="PANTHER" id="PTHR23317:SF76">
    <property type="entry name" value="LD20667P"/>
    <property type="match status" value="1"/>
</dbReference>
<evidence type="ECO:0000256" key="1">
    <source>
        <dbReference type="PROSITE-ProRule" id="PRU00983"/>
    </source>
</evidence>
<dbReference type="InterPro" id="IPR026791">
    <property type="entry name" value="DOCK"/>
</dbReference>
<keyword evidence="3" id="KW-0812">Transmembrane</keyword>
<comment type="similarity">
    <text evidence="1">Belongs to the DOCK family.</text>
</comment>
<feature type="transmembrane region" description="Helical" evidence="3">
    <location>
        <begin position="1263"/>
        <end position="1282"/>
    </location>
</feature>
<feature type="region of interest" description="Disordered" evidence="2">
    <location>
        <begin position="2536"/>
        <end position="2559"/>
    </location>
</feature>
<dbReference type="PROSITE" id="PS51650">
    <property type="entry name" value="C2_DOCK"/>
    <property type="match status" value="1"/>
</dbReference>
<dbReference type="PANTHER" id="PTHR23317">
    <property type="entry name" value="DEDICATOR OF CYTOKINESIS DOCK"/>
    <property type="match status" value="1"/>
</dbReference>
<feature type="domain" description="C2 DOCK-type" evidence="4">
    <location>
        <begin position="589"/>
        <end position="829"/>
    </location>
</feature>
<keyword evidence="3" id="KW-1133">Transmembrane helix</keyword>
<evidence type="ECO:0000256" key="3">
    <source>
        <dbReference type="SAM" id="Phobius"/>
    </source>
</evidence>
<keyword evidence="3" id="KW-0472">Membrane</keyword>
<sequence length="2704" mass="301675">MTPSLWIPSGAFADTREASTHHLTEVCVLDVDTAREVLGLDSIPIPKPSLRFTPAAPMEHDALPPHIASQLAGDAPLSLKAVAGMLRATRTTMHWPDDVPRLSVAHFQRSAEQIDESLAAKDQSSTRRAADFLLSGVPGFLPIAYPSAPTKEEVPPCLRLLLHFEGIDYGVKTIEPVWGQFSVYRRRLVSGDVVLVKLTETFYLDFTTGITGFDGIGIGTGSRGDGSRVCEVRIPLDRQYAIDDIVLVLILEQVAENNNNSRHASYARAWEHDQKARTKVGPIEKSLGPTTDTADDYEQIYARFPKQVQDAIRKEQNILATRALASWRRNGAMRLPVAVGFGALDLNELVTHPIPVETLESSTNPLVRHAHDVVQTRDKILISPYARYDLSNAWTFVTFSMGPEGMSITPQTFTQLLAEHYSSLLSKVLTPLPYIRARTRLVFLNTGYFQMKYKAVCIFTEHPTTTSLGPDMLVNQTATQLQTRRQLVEKNIRTGKPHRGLDGVEYPSALASMLAGAESQTLPLEPPDLLRLLLTRDPVSLARSFVDISVPITRVARNPKQLRNSYSLELDTFHEQFGCYSASNNHLFSNRLYLTVDRCLLARPSDFIIISVELRDSDSMASYSAIPAFYSRYSESYVPAAPRPQVLCDSVIQLGAGSFQPGMNGSNEGPILLSTQLSSCAAYNKGAYFGTEFKVELPLAITPLMHFFFTIYAFTPGGDKPDRTLLPGRPLGLDGAIEDTATSISRVNIAQHRGTDGVCTPIGYAFLPLQTKVNGELIPIGTNPITLCVHEQLTPEYLTHQTIPNRASSTLCVSCLAKSQIFVQQPELSLAFRELDRVYESLRDGPNASPRISFCASASDVGGAELASAELSPIIRCLIGRLETLRDALSVSNLGFAVHMPLLLWMTVLLLQRVSRMSNGPELMRTCVGVTRAVISACLMISHQPKASENRAFDVLVQALFDTCVYRTLFRYEPLLRHHTSISTALRTSDYIRSPPELDANALEEKARCSTYSELIESLSIGPFSIPFLLDGSTSFSGRVLSRFVHGSQPEICHIFSAALDRLPLYDSPRMLLAAIEHLTYGLYSGGDMHHAYFELILLKRSLFEVLSDELTVSNMRISFTGSSVHTVVHPDGQRKTLDTASICRALRSLFVELGQRLVEHCGKDDCMPQLGIISQQVAGIIAVFYSFGMNTFGAILVANFCQTVLPSTVDTWTYNMHQQCQTVGQSAATYGFSGTFQNVEALPEFKDAPEETQRHLGRLFRYVYYPFFTELFVTGLPYIHAAYQQIRRYAKAGRIEGEMIPQPPVGLTSIRATLFKNGAERSEGLSTCTIAGQDEAQTLSGFKATTPLNTNQSQRQILFTELEQLTIDQLVPPVIQYLQDMMIHCLWRCSTNDVPQLILFLRDLVLPLPFECTDVLRGSWERYHYPNSLFVRAVFYILISSLHRILKCTYSCTDRSVSSFKAETDGLVPNSPTASDTLLTHVMHCSSPNTTLTSLTHRTALHLLLFTVLYDREILSISSTTLEHLTTFAYCISVLPHFYTPEALSRTQLIVPSVSHGFDREAAHLVHLATNYSISALETVAESPHDRVSHLADELYRFLGAIYTPQLIISTTGEFSALKVRRKRASKQIKGFFGRLGRSLSRNSSDLNVFSRNRQHQSRKGRHAEEQDSGVEDLSQTGSFTASFRSSIRSSVRQLDDFDTSSVIFDGTSDAGSFFESFLDISGDVAVTRGFRDVNAKIVQYLGYTTVAYGLHQFKAVFQHFRILISLIKTSSAVSRISRGSILQPTLAFSSDPVSIASSTPLTATSPATPKLSTAPGPQSIRTSPASKIVQLPNNTLITTYITRLIETTTALCHAYATTPLLGAQHHLRLMDYIRDFISGYKEFFFSSSGLSLFGHFQIYDVLFLFRGAEDERLRTKADDLFLYIFREELYKTKTNTLSFVQITSYMSTTLVKGESLELIREVIRGIAGKSNSLKTFCSDLERVLQEKHRISEVAQCRDPATGLAACAFDLLISLHFSQAEVYYEQPELRFDTLKTLRNLLLGQGCNCEAGYLSVLMASLIAEFIYSAPTSLDTYSVEHRFVSVLGRTGGAPLTTQQIATPSRRSVASCTSTPTSHIGGLRQTIQQPRMTEGIWLFQEYIKSFRQLIPSLTLQTPRDVVQRYLAQTSPLFTFEDFKHTLHQAAEHFIEAQRLREACIVLSILAGIYTQHFNLEMLTQTITAQKRILDMETKAHQTQRAYLLTFSGFPPRMLGNTHNEYVYMSQLCLEEFIDSIRSFYTTKYPNIVISGQAGHGDSDSICRIRISQVVPARMTRDSSLAESLVPEFQQALTTYYNTLSGYSDDDPLDITLTDLDVPETTTSFSPIARFANQRMGDLGFNVSRFVTFATDLAFQQGYTFIYKCSYAERAEAPENRAQIDRYCFLPDSFPNCITRQPVIGSYSRTIPPIVANAFRIVERADTIVRSVREGAPLGQIQMHLSGILMAYVNRGLVPLVETFLNPVPGTTYVDPIESLGGIFTDAMSQAIKKLASTRRTEQWESDRATVQQRSHQNQSRRFADSHSLTDELRRISTNFDELTDFRRSKNVRLSRLSIYDPSSPRESATTPSTGDVTSDLCPLSDTLVWQDTCPEDYLRDCLIYLLDQTLVGLDYSTCLCHPGAHENSLQKTLLAEYRQLVAKICPYLPGWNYTPLIHLTNALEMFLDEL</sequence>
<gene>
    <name evidence="5" type="ORF">GMRT_14231</name>
</gene>
<reference evidence="5 6" key="1">
    <citation type="submission" date="2019-05" db="EMBL/GenBank/DDBJ databases">
        <title>The compact genome of Giardia muris reveals important steps in the evolution of intestinal protozoan parasites.</title>
        <authorList>
            <person name="Xu F."/>
            <person name="Jimenez-Gonzalez A."/>
            <person name="Einarsson E."/>
            <person name="Astvaldsson A."/>
            <person name="Peirasmaki D."/>
            <person name="Eckmann L."/>
            <person name="Andersson J.O."/>
            <person name="Svard S.G."/>
            <person name="Jerlstrom-Hultqvist J."/>
        </authorList>
    </citation>
    <scope>NUCLEOTIDE SEQUENCE [LARGE SCALE GENOMIC DNA]</scope>
    <source>
        <strain evidence="5 6">Roberts-Thomson</strain>
    </source>
</reference>
<dbReference type="InterPro" id="IPR043161">
    <property type="entry name" value="DOCK_C_lobe_A"/>
</dbReference>
<proteinExistence type="inferred from homology"/>
<organism evidence="5 6">
    <name type="scientific">Giardia muris</name>
    <dbReference type="NCBI Taxonomy" id="5742"/>
    <lineage>
        <taxon>Eukaryota</taxon>
        <taxon>Metamonada</taxon>
        <taxon>Diplomonadida</taxon>
        <taxon>Hexamitidae</taxon>
        <taxon>Giardiinae</taxon>
        <taxon>Giardia</taxon>
    </lineage>
</organism>
<dbReference type="Proteomes" id="UP000315496">
    <property type="component" value="Chromosome 1"/>
</dbReference>
<evidence type="ECO:0000256" key="2">
    <source>
        <dbReference type="SAM" id="MobiDB-lite"/>
    </source>
</evidence>
<dbReference type="OrthoDB" id="10252500at2759"/>
<dbReference type="GO" id="GO:0005085">
    <property type="term" value="F:guanyl-nucleotide exchange factor activity"/>
    <property type="evidence" value="ECO:0007669"/>
    <property type="project" value="InterPro"/>
</dbReference>